<dbReference type="PROSITE" id="PS51257">
    <property type="entry name" value="PROKAR_LIPOPROTEIN"/>
    <property type="match status" value="1"/>
</dbReference>
<dbReference type="InterPro" id="IPR018910">
    <property type="entry name" value="LpqB_C"/>
</dbReference>
<dbReference type="SMART" id="SM00909">
    <property type="entry name" value="Germane"/>
    <property type="match status" value="1"/>
</dbReference>
<evidence type="ECO:0000313" key="3">
    <source>
        <dbReference type="EMBL" id="MBL0885843.1"/>
    </source>
</evidence>
<reference evidence="3 4" key="1">
    <citation type="journal article" date="2021" name="Arch. Microbiol.">
        <title>Myceligenerans indicum sp. nov., an actinobacterium isolated from mangrove sediment of Sundarbans, India.</title>
        <authorList>
            <person name="Asha K."/>
            <person name="Bhadury P."/>
        </authorList>
    </citation>
    <scope>NUCLEOTIDE SEQUENCE [LARGE SCALE GENOMIC DNA]</scope>
    <source>
        <strain evidence="3 4">I2</strain>
    </source>
</reference>
<feature type="signal peptide" evidence="1">
    <location>
        <begin position="1"/>
        <end position="24"/>
    </location>
</feature>
<dbReference type="InterPro" id="IPR019606">
    <property type="entry name" value="GerMN"/>
</dbReference>
<keyword evidence="4" id="KW-1185">Reference proteome</keyword>
<dbReference type="Pfam" id="PF25976">
    <property type="entry name" value="LpqB_N"/>
    <property type="match status" value="1"/>
</dbReference>
<feature type="domain" description="GerMN" evidence="2">
    <location>
        <begin position="213"/>
        <end position="304"/>
    </location>
</feature>
<dbReference type="InterPro" id="IPR059026">
    <property type="entry name" value="LpqB_N"/>
</dbReference>
<evidence type="ECO:0000313" key="4">
    <source>
        <dbReference type="Proteomes" id="UP000675409"/>
    </source>
</evidence>
<name>A0ABS1LJ37_9MICO</name>
<organism evidence="3 4">
    <name type="scientific">Myceligenerans indicum</name>
    <dbReference type="NCBI Taxonomy" id="2593663"/>
    <lineage>
        <taxon>Bacteria</taxon>
        <taxon>Bacillati</taxon>
        <taxon>Actinomycetota</taxon>
        <taxon>Actinomycetes</taxon>
        <taxon>Micrococcales</taxon>
        <taxon>Promicromonosporaceae</taxon>
        <taxon>Myceligenerans</taxon>
    </lineage>
</organism>
<evidence type="ECO:0000256" key="1">
    <source>
        <dbReference type="SAM" id="SignalP"/>
    </source>
</evidence>
<dbReference type="SUPFAM" id="SSF69322">
    <property type="entry name" value="Tricorn protease domain 2"/>
    <property type="match status" value="1"/>
</dbReference>
<dbReference type="EMBL" id="JABBYC010000006">
    <property type="protein sequence ID" value="MBL0885843.1"/>
    <property type="molecule type" value="Genomic_DNA"/>
</dbReference>
<proteinExistence type="predicted"/>
<dbReference type="RefSeq" id="WP_201845684.1">
    <property type="nucleotide sequence ID" value="NZ_JABBYC010000006.1"/>
</dbReference>
<feature type="chain" id="PRO_5046975715" description="GerMN domain-containing protein" evidence="1">
    <location>
        <begin position="25"/>
        <end position="586"/>
    </location>
</feature>
<keyword evidence="1" id="KW-0732">Signal</keyword>
<protein>
    <recommendedName>
        <fullName evidence="2">GerMN domain-containing protein</fullName>
    </recommendedName>
</protein>
<evidence type="ECO:0000259" key="2">
    <source>
        <dbReference type="SMART" id="SM00909"/>
    </source>
</evidence>
<comment type="caution">
    <text evidence="3">The sequence shown here is derived from an EMBL/GenBank/DDBJ whole genome shotgun (WGS) entry which is preliminary data.</text>
</comment>
<dbReference type="Pfam" id="PF10647">
    <property type="entry name" value="Gmad1"/>
    <property type="match status" value="1"/>
</dbReference>
<accession>A0ABS1LJ37</accession>
<dbReference type="Proteomes" id="UP000675409">
    <property type="component" value="Unassembled WGS sequence"/>
</dbReference>
<dbReference type="Pfam" id="PF10646">
    <property type="entry name" value="Germane"/>
    <property type="match status" value="1"/>
</dbReference>
<sequence length="586" mass="61929">MRAPRLVAGLAAALTLLVTLSGCASVPSSGPVMHRQADEGSDDSFFFVPPAPQDDADPAALVQSFLLAGGSGSTGKTYEQYDTAELYLTGDMQESWVPTGNVVLYSGAPDITVQPGTGGAAETAEVSVSVEAVARVDAHGMYTEAESPAPFTTSFTLRRNSDQQWRISELDDGVFVPERQFANQFRATRLYFPTRDLKAWVPDQRWFPRSAWRTSAVAEVLYGPPAWLQSAVATAAPEGTQLAVPTVTDDSEGIVEVRLGDDMAELDEPQLGLLFAQLGVTLTDGEVQPEIALYAGEAKLTRPAIAEPAMPVTRGAPVAVSGNELYTVSDDKLLDFEQAVHLEGLDPTAIAVGRGSAPVVVRDGETRLVRVTDVDGSDDQPELLTGARLVAPSLDRYGFVWSSDDPGRTDFDPANDDGELLVVDQSGTKHVRRPDWLGGRQVIGVRVAPDGARVAVVSQRANSTSVHVAAIVRGENGEPEKLTKPLEVAASVSGVVSAQWSGQTALLLLTQDDDTTAIFETGVGGLPDDSGGTETVQELADVKILTSGVTDSGALALTHHGDLYQEHTTGWGDPIAEGILAVGYPG</sequence>
<gene>
    <name evidence="3" type="ORF">HGK34_06060</name>
</gene>